<dbReference type="Proteomes" id="UP000011922">
    <property type="component" value="Unassembled WGS sequence"/>
</dbReference>
<reference evidence="1 2" key="1">
    <citation type="journal article" date="2013" name="Genome Announc.">
        <title>Draft Genome Sequence for Desulfovibrio africanus Strain PCS.</title>
        <authorList>
            <person name="Brown S.D."/>
            <person name="Utturkar S.M."/>
            <person name="Arkin A.P."/>
            <person name="Deutschbauer A.M."/>
            <person name="Elias D.A."/>
            <person name="Hazen T.C."/>
            <person name="Chakraborty R."/>
        </authorList>
    </citation>
    <scope>NUCLEOTIDE SEQUENCE [LARGE SCALE GENOMIC DNA]</scope>
    <source>
        <strain evidence="1 2">PCS</strain>
    </source>
</reference>
<dbReference type="OrthoDB" id="5430983at2"/>
<evidence type="ECO:0000313" key="2">
    <source>
        <dbReference type="Proteomes" id="UP000011922"/>
    </source>
</evidence>
<dbReference type="RefSeq" id="WP_005989469.1">
    <property type="nucleotide sequence ID" value="NZ_AOSV01000038.1"/>
</dbReference>
<dbReference type="InterPro" id="IPR011989">
    <property type="entry name" value="ARM-like"/>
</dbReference>
<organism evidence="1 2">
    <name type="scientific">Desulfocurvibacter africanus PCS</name>
    <dbReference type="NCBI Taxonomy" id="1262666"/>
    <lineage>
        <taxon>Bacteria</taxon>
        <taxon>Pseudomonadati</taxon>
        <taxon>Thermodesulfobacteriota</taxon>
        <taxon>Desulfovibrionia</taxon>
        <taxon>Desulfovibrionales</taxon>
        <taxon>Desulfovibrionaceae</taxon>
        <taxon>Desulfocurvibacter</taxon>
    </lineage>
</organism>
<dbReference type="AlphaFoldDB" id="M5PPS8"/>
<dbReference type="EMBL" id="AOSV01000038">
    <property type="protein sequence ID" value="EMG35960.1"/>
    <property type="molecule type" value="Genomic_DNA"/>
</dbReference>
<dbReference type="SUPFAM" id="SSF48371">
    <property type="entry name" value="ARM repeat"/>
    <property type="match status" value="1"/>
</dbReference>
<dbReference type="Gene3D" id="1.25.10.10">
    <property type="entry name" value="Leucine-rich Repeat Variant"/>
    <property type="match status" value="1"/>
</dbReference>
<sequence>MARFRELKAGLVQALTSDDWSKQVESLAGERPGDLIGPLFQMLLHRDELVRWRAVEAFGLIVSSLARRDMEAARVVMRQMMWRLNEESGNIGWGVAEAMGAILAGHEGLAREYHSILVSYVREAGGDICHGNYLDNAALRRGVLWGLGRLAQTRPELARKALPDLLLVLDPSRGVEGKTAAEAVECHDAVARGLACWVLGLLAESDGSLGPDVRNAVTAQLEDQTGLELFQDGRLIRTTVGDLSKEALKHLA</sequence>
<dbReference type="InterPro" id="IPR054701">
    <property type="entry name" value="DVU0298-like"/>
</dbReference>
<protein>
    <submittedName>
        <fullName evidence="1">HEAT-like repeat containing protein</fullName>
    </submittedName>
</protein>
<evidence type="ECO:0000313" key="1">
    <source>
        <dbReference type="EMBL" id="EMG35960.1"/>
    </source>
</evidence>
<dbReference type="NCBIfam" id="NF045662">
    <property type="entry name" value="DVU0298_fam"/>
    <property type="match status" value="1"/>
</dbReference>
<comment type="caution">
    <text evidence="1">The sequence shown here is derived from an EMBL/GenBank/DDBJ whole genome shotgun (WGS) entry which is preliminary data.</text>
</comment>
<dbReference type="InterPro" id="IPR016024">
    <property type="entry name" value="ARM-type_fold"/>
</dbReference>
<proteinExistence type="predicted"/>
<dbReference type="PATRIC" id="fig|1262666.3.peg.3505"/>
<gene>
    <name evidence="1" type="ORF">PCS_03444</name>
</gene>
<accession>M5PPS8</accession>
<name>M5PPS8_DESAF</name>